<dbReference type="InterPro" id="IPR006860">
    <property type="entry name" value="FecR"/>
</dbReference>
<sequence>MNGATEHIEDLIGRYIVGEATETQIRELEDWCALSPDNQKYLDDARLIFEKATLPGEVDFDTEKAWASVRSHIDGKGKTRFFFPMWSIAASVVLVLGLSLLFFKPWLQKEEFQFVSENEVQTHLMPDRTEIALNRQSEVSITYNERRKTGTIRLEGEALISIPEDKKVNWTVEASGLLIDDIGTVFQVNANPAKAIFEVSVIEGMVRLYTKETEGITISAGEKATFNRLDATFAKVEADPNAASFKTKNFDFQEESLSEIVGKLQEVYGKTIVLEGPIESCKLTVVFENESLETILGIISETLGFEVQTIDERIIIKGNGCF</sequence>
<dbReference type="InterPro" id="IPR032508">
    <property type="entry name" value="FecR_C"/>
</dbReference>
<protein>
    <submittedName>
        <fullName evidence="4">FecR family protein</fullName>
    </submittedName>
</protein>
<feature type="domain" description="FecR protein" evidence="2">
    <location>
        <begin position="118"/>
        <end position="207"/>
    </location>
</feature>
<dbReference type="PANTHER" id="PTHR30273:SF2">
    <property type="entry name" value="PROTEIN FECR"/>
    <property type="match status" value="1"/>
</dbReference>
<comment type="caution">
    <text evidence="4">The sequence shown here is derived from an EMBL/GenBank/DDBJ whole genome shotgun (WGS) entry which is preliminary data.</text>
</comment>
<accession>A0ABS9BRM3</accession>
<dbReference type="Gene3D" id="2.60.120.1440">
    <property type="match status" value="1"/>
</dbReference>
<dbReference type="Gene3D" id="3.55.50.30">
    <property type="match status" value="1"/>
</dbReference>
<keyword evidence="1" id="KW-0472">Membrane</keyword>
<keyword evidence="1" id="KW-1133">Transmembrane helix</keyword>
<evidence type="ECO:0000256" key="1">
    <source>
        <dbReference type="SAM" id="Phobius"/>
    </source>
</evidence>
<evidence type="ECO:0000259" key="2">
    <source>
        <dbReference type="Pfam" id="PF04773"/>
    </source>
</evidence>
<feature type="transmembrane region" description="Helical" evidence="1">
    <location>
        <begin position="81"/>
        <end position="103"/>
    </location>
</feature>
<dbReference type="Pfam" id="PF04773">
    <property type="entry name" value="FecR"/>
    <property type="match status" value="1"/>
</dbReference>
<organism evidence="4 5">
    <name type="scientific">Mariniradius sediminis</name>
    <dbReference type="NCBI Taxonomy" id="2909237"/>
    <lineage>
        <taxon>Bacteria</taxon>
        <taxon>Pseudomonadati</taxon>
        <taxon>Bacteroidota</taxon>
        <taxon>Cytophagia</taxon>
        <taxon>Cytophagales</taxon>
        <taxon>Cyclobacteriaceae</taxon>
        <taxon>Mariniradius</taxon>
    </lineage>
</organism>
<dbReference type="PIRSF" id="PIRSF018266">
    <property type="entry name" value="FecR"/>
    <property type="match status" value="1"/>
</dbReference>
<dbReference type="RefSeq" id="WP_234860334.1">
    <property type="nucleotide sequence ID" value="NZ_JAKEVZ010000002.1"/>
</dbReference>
<keyword evidence="5" id="KW-1185">Reference proteome</keyword>
<name>A0ABS9BRM3_9BACT</name>
<evidence type="ECO:0000259" key="3">
    <source>
        <dbReference type="Pfam" id="PF16344"/>
    </source>
</evidence>
<feature type="domain" description="Protein FecR C-terminal" evidence="3">
    <location>
        <begin position="250"/>
        <end position="316"/>
    </location>
</feature>
<evidence type="ECO:0000313" key="5">
    <source>
        <dbReference type="Proteomes" id="UP001201449"/>
    </source>
</evidence>
<dbReference type="PANTHER" id="PTHR30273">
    <property type="entry name" value="PERIPLASMIC SIGNAL SENSOR AND SIGMA FACTOR ACTIVATOR FECR-RELATED"/>
    <property type="match status" value="1"/>
</dbReference>
<dbReference type="Pfam" id="PF16344">
    <property type="entry name" value="FecR_C"/>
    <property type="match status" value="1"/>
</dbReference>
<keyword evidence="1" id="KW-0812">Transmembrane</keyword>
<proteinExistence type="predicted"/>
<evidence type="ECO:0000313" key="4">
    <source>
        <dbReference type="EMBL" id="MCF1750211.1"/>
    </source>
</evidence>
<dbReference type="Proteomes" id="UP001201449">
    <property type="component" value="Unassembled WGS sequence"/>
</dbReference>
<dbReference type="InterPro" id="IPR012373">
    <property type="entry name" value="Ferrdict_sens_TM"/>
</dbReference>
<reference evidence="4 5" key="1">
    <citation type="submission" date="2022-01" db="EMBL/GenBank/DDBJ databases">
        <title>Mariniradius saccharolyticus sp. nov., isolated from sediment of a river.</title>
        <authorList>
            <person name="Liu H."/>
        </authorList>
    </citation>
    <scope>NUCLEOTIDE SEQUENCE [LARGE SCALE GENOMIC DNA]</scope>
    <source>
        <strain evidence="4 5">RY-2</strain>
    </source>
</reference>
<gene>
    <name evidence="4" type="ORF">L0U89_03940</name>
</gene>
<dbReference type="EMBL" id="JAKEVZ010000002">
    <property type="protein sequence ID" value="MCF1750211.1"/>
    <property type="molecule type" value="Genomic_DNA"/>
</dbReference>